<comment type="caution">
    <text evidence="2">The sequence shown here is derived from an EMBL/GenBank/DDBJ whole genome shotgun (WGS) entry which is preliminary data.</text>
</comment>
<keyword evidence="1" id="KW-0175">Coiled coil</keyword>
<reference evidence="2 3" key="1">
    <citation type="submission" date="2019-02" db="EMBL/GenBank/DDBJ databases">
        <title>Genome sequencing of the rare red list fungi Phlebia centrifuga.</title>
        <authorList>
            <person name="Buettner E."/>
            <person name="Kellner H."/>
        </authorList>
    </citation>
    <scope>NUCLEOTIDE SEQUENCE [LARGE SCALE GENOMIC DNA]</scope>
    <source>
        <strain evidence="2 3">DSM 108282</strain>
    </source>
</reference>
<keyword evidence="3" id="KW-1185">Reference proteome</keyword>
<organism evidence="2 3">
    <name type="scientific">Hermanssonia centrifuga</name>
    <dbReference type="NCBI Taxonomy" id="98765"/>
    <lineage>
        <taxon>Eukaryota</taxon>
        <taxon>Fungi</taxon>
        <taxon>Dikarya</taxon>
        <taxon>Basidiomycota</taxon>
        <taxon>Agaricomycotina</taxon>
        <taxon>Agaricomycetes</taxon>
        <taxon>Polyporales</taxon>
        <taxon>Meruliaceae</taxon>
        <taxon>Hermanssonia</taxon>
    </lineage>
</organism>
<evidence type="ECO:0000256" key="1">
    <source>
        <dbReference type="SAM" id="Coils"/>
    </source>
</evidence>
<accession>A0A4S4KF26</accession>
<dbReference type="AlphaFoldDB" id="A0A4S4KF26"/>
<evidence type="ECO:0000313" key="3">
    <source>
        <dbReference type="Proteomes" id="UP000309038"/>
    </source>
</evidence>
<protein>
    <submittedName>
        <fullName evidence="2">Uncharacterized protein</fullName>
    </submittedName>
</protein>
<gene>
    <name evidence="2" type="ORF">EW026_g5141</name>
</gene>
<dbReference type="EMBL" id="SGPJ01000212">
    <property type="protein sequence ID" value="THG96745.1"/>
    <property type="molecule type" value="Genomic_DNA"/>
</dbReference>
<name>A0A4S4KF26_9APHY</name>
<proteinExistence type="predicted"/>
<dbReference type="Proteomes" id="UP000309038">
    <property type="component" value="Unassembled WGS sequence"/>
</dbReference>
<evidence type="ECO:0000313" key="2">
    <source>
        <dbReference type="EMBL" id="THG96745.1"/>
    </source>
</evidence>
<feature type="coiled-coil region" evidence="1">
    <location>
        <begin position="99"/>
        <end position="126"/>
    </location>
</feature>
<sequence>MFTRSKLRKAPHILAAKAPLGCSESTGPSVFFSLPMFWPFLRHILNIMGQREVVDTIARPPLTNGNKDDATRVHREESISEIEVTTGLRASLKAAHDDIMKAGRENKRLVAEKEELQDNNGKLRVKSLLDRTDVVSHADAIRMVENLNSEIYQLAALIPDSVNFHKARRTETELARAAYQGAATSIGKELIDLLASLHHSDDPICVQIALQALLTQFATFIITSWDVRLTKGRNELLDDIHTGILLNEPPIISAKWRSLTRCYLRHMCPELDVTSSVEANILGQITDILLTSGVYGEAQSIHRTVSQAFGTKVKDIVSQSGRVGKAISEDITSTHFQVIAPYSGDIFSSESMEDEYGEGRGNEREQLKDTEMRTLCATQVGLMRCDMRKKDGKVDTIVLLKSKIALESLKQEMMRAEQDNLGSSSTQ</sequence>